<evidence type="ECO:0000313" key="6">
    <source>
        <dbReference type="Proteomes" id="UP000724874"/>
    </source>
</evidence>
<dbReference type="InterPro" id="IPR002938">
    <property type="entry name" value="FAD-bd"/>
</dbReference>
<dbReference type="InterPro" id="IPR051104">
    <property type="entry name" value="FAD_monoxygenase"/>
</dbReference>
<keyword evidence="2" id="KW-0274">FAD</keyword>
<dbReference type="EMBL" id="JADNYJ010000046">
    <property type="protein sequence ID" value="KAF8900762.1"/>
    <property type="molecule type" value="Genomic_DNA"/>
</dbReference>
<dbReference type="SUPFAM" id="SSF54373">
    <property type="entry name" value="FAD-linked reductases, C-terminal domain"/>
    <property type="match status" value="1"/>
</dbReference>
<accession>A0A9P5NP13</accession>
<gene>
    <name evidence="5" type="ORF">CPB84DRAFT_1847209</name>
</gene>
<evidence type="ECO:0000256" key="2">
    <source>
        <dbReference type="ARBA" id="ARBA00022827"/>
    </source>
</evidence>
<dbReference type="PANTHER" id="PTHR46720:SF3">
    <property type="entry name" value="FAD-BINDING DOMAIN-CONTAINING PROTEIN-RELATED"/>
    <property type="match status" value="1"/>
</dbReference>
<dbReference type="Proteomes" id="UP000724874">
    <property type="component" value="Unassembled WGS sequence"/>
</dbReference>
<dbReference type="AlphaFoldDB" id="A0A9P5NP13"/>
<keyword evidence="6" id="KW-1185">Reference proteome</keyword>
<evidence type="ECO:0000256" key="3">
    <source>
        <dbReference type="ARBA" id="ARBA00023002"/>
    </source>
</evidence>
<feature type="domain" description="FAD-binding" evidence="4">
    <location>
        <begin position="267"/>
        <end position="334"/>
    </location>
</feature>
<dbReference type="Gene3D" id="3.50.50.60">
    <property type="entry name" value="FAD/NAD(P)-binding domain"/>
    <property type="match status" value="1"/>
</dbReference>
<dbReference type="PANTHER" id="PTHR46720">
    <property type="entry name" value="HYDROXYLASE, PUTATIVE (AFU_ORTHOLOGUE AFUA_3G01460)-RELATED"/>
    <property type="match status" value="1"/>
</dbReference>
<evidence type="ECO:0000313" key="5">
    <source>
        <dbReference type="EMBL" id="KAF8900762.1"/>
    </source>
</evidence>
<organism evidence="5 6">
    <name type="scientific">Gymnopilus junonius</name>
    <name type="common">Spectacular rustgill mushroom</name>
    <name type="synonym">Gymnopilus spectabilis subsp. junonius</name>
    <dbReference type="NCBI Taxonomy" id="109634"/>
    <lineage>
        <taxon>Eukaryota</taxon>
        <taxon>Fungi</taxon>
        <taxon>Dikarya</taxon>
        <taxon>Basidiomycota</taxon>
        <taxon>Agaricomycotina</taxon>
        <taxon>Agaricomycetes</taxon>
        <taxon>Agaricomycetidae</taxon>
        <taxon>Agaricales</taxon>
        <taxon>Agaricineae</taxon>
        <taxon>Hymenogastraceae</taxon>
        <taxon>Gymnopilus</taxon>
    </lineage>
</organism>
<dbReference type="GO" id="GO:0044550">
    <property type="term" value="P:secondary metabolite biosynthetic process"/>
    <property type="evidence" value="ECO:0007669"/>
    <property type="project" value="TreeGrafter"/>
</dbReference>
<proteinExistence type="predicted"/>
<name>A0A9P5NP13_GYMJU</name>
<dbReference type="OrthoDB" id="417877at2759"/>
<dbReference type="GO" id="GO:0071949">
    <property type="term" value="F:FAD binding"/>
    <property type="evidence" value="ECO:0007669"/>
    <property type="project" value="InterPro"/>
</dbReference>
<keyword evidence="1" id="KW-0285">Flavoprotein</keyword>
<evidence type="ECO:0000259" key="4">
    <source>
        <dbReference type="Pfam" id="PF01494"/>
    </source>
</evidence>
<dbReference type="InterPro" id="IPR036188">
    <property type="entry name" value="FAD/NAD-bd_sf"/>
</dbReference>
<sequence>MPSNERVRVAIVGAGIGGLTLSVALGAMKKEKSNLEISIYEASTCISNIGAGIDFWPRTWKIMKSIGLQEDLLRLLPQVPDGSSISEILAVLPVLTSTYAAFMSYEEREDEICLQFHNGQNVTCDVLIGMDGINSAVRKCFLTKQGLLDSLSFNPKCPGYTAYRGLIPVARLEAVFPECRALHGPMMYWGKCKHIVAYPISGGRSINTVFFTFDPSKKGETCEGPSVKSCTREEMLSMFYGWEREVQALIQCAENPTKWVIRALMPLESYSKGRVFLGGDAAHAMTPFQGGGAAQTIEDGYILAGLLSDEACGPETFSHISEVYNTICCPMGNSVLEKSKTTGEIYEFMVPGFEDVVEGDKNVPLLKLKELVHVLEREWGWIGETSPEEDKLCALELFNGGCYNS</sequence>
<comment type="caution">
    <text evidence="5">The sequence shown here is derived from an EMBL/GenBank/DDBJ whole genome shotgun (WGS) entry which is preliminary data.</text>
</comment>
<keyword evidence="3" id="KW-0560">Oxidoreductase</keyword>
<dbReference type="PRINTS" id="PR00420">
    <property type="entry name" value="RNGMNOXGNASE"/>
</dbReference>
<dbReference type="GO" id="GO:0016491">
    <property type="term" value="F:oxidoreductase activity"/>
    <property type="evidence" value="ECO:0007669"/>
    <property type="project" value="UniProtKB-KW"/>
</dbReference>
<protein>
    <recommendedName>
        <fullName evidence="4">FAD-binding domain-containing protein</fullName>
    </recommendedName>
</protein>
<dbReference type="Pfam" id="PF01494">
    <property type="entry name" value="FAD_binding_3"/>
    <property type="match status" value="1"/>
</dbReference>
<evidence type="ECO:0000256" key="1">
    <source>
        <dbReference type="ARBA" id="ARBA00022630"/>
    </source>
</evidence>
<reference evidence="5" key="1">
    <citation type="submission" date="2020-11" db="EMBL/GenBank/DDBJ databases">
        <authorList>
            <consortium name="DOE Joint Genome Institute"/>
            <person name="Ahrendt S."/>
            <person name="Riley R."/>
            <person name="Andreopoulos W."/>
            <person name="LaButti K."/>
            <person name="Pangilinan J."/>
            <person name="Ruiz-duenas F.J."/>
            <person name="Barrasa J.M."/>
            <person name="Sanchez-Garcia M."/>
            <person name="Camarero S."/>
            <person name="Miyauchi S."/>
            <person name="Serrano A."/>
            <person name="Linde D."/>
            <person name="Babiker R."/>
            <person name="Drula E."/>
            <person name="Ayuso-Fernandez I."/>
            <person name="Pacheco R."/>
            <person name="Padilla G."/>
            <person name="Ferreira P."/>
            <person name="Barriuso J."/>
            <person name="Kellner H."/>
            <person name="Castanera R."/>
            <person name="Alfaro M."/>
            <person name="Ramirez L."/>
            <person name="Pisabarro A.G."/>
            <person name="Kuo A."/>
            <person name="Tritt A."/>
            <person name="Lipzen A."/>
            <person name="He G."/>
            <person name="Yan M."/>
            <person name="Ng V."/>
            <person name="Cullen D."/>
            <person name="Martin F."/>
            <person name="Rosso M.-N."/>
            <person name="Henrissat B."/>
            <person name="Hibbett D."/>
            <person name="Martinez A.T."/>
            <person name="Grigoriev I.V."/>
        </authorList>
    </citation>
    <scope>NUCLEOTIDE SEQUENCE</scope>
    <source>
        <strain evidence="5">AH 44721</strain>
    </source>
</reference>
<dbReference type="SUPFAM" id="SSF51905">
    <property type="entry name" value="FAD/NAD(P)-binding domain"/>
    <property type="match status" value="1"/>
</dbReference>